<dbReference type="GeneID" id="78278112"/>
<proteinExistence type="predicted"/>
<organism evidence="2 3">
    <name type="scientific">Dialister invisus DSM 15470</name>
    <dbReference type="NCBI Taxonomy" id="592028"/>
    <lineage>
        <taxon>Bacteria</taxon>
        <taxon>Bacillati</taxon>
        <taxon>Bacillota</taxon>
        <taxon>Negativicutes</taxon>
        <taxon>Veillonellales</taxon>
        <taxon>Veillonellaceae</taxon>
        <taxon>Dialister</taxon>
    </lineage>
</organism>
<dbReference type="AlphaFoldDB" id="C9LPS9"/>
<dbReference type="EMBL" id="ACIM02000001">
    <property type="protein sequence ID" value="EEW97565.1"/>
    <property type="molecule type" value="Genomic_DNA"/>
</dbReference>
<protein>
    <recommendedName>
        <fullName evidence="4">Nucleic acid-binding domain protein</fullName>
    </recommendedName>
</protein>
<gene>
    <name evidence="2" type="ORF">GCWU000321_01559</name>
</gene>
<dbReference type="HOGENOM" id="CLU_1159633_0_0_9"/>
<dbReference type="STRING" id="592028.GCWU000321_01559"/>
<feature type="signal peptide" evidence="1">
    <location>
        <begin position="1"/>
        <end position="22"/>
    </location>
</feature>
<dbReference type="RefSeq" id="WP_007070497.1">
    <property type="nucleotide sequence ID" value="NZ_GG698602.1"/>
</dbReference>
<evidence type="ECO:0000313" key="3">
    <source>
        <dbReference type="Proteomes" id="UP000004736"/>
    </source>
</evidence>
<sequence length="239" mass="27327">MLTGKIMKIMLAVCMFGSTAWAADQQEVTLHGEIREFVEGDIYKIADEAGRVFRVDLGRYSGRLLNRTPFEVRGTMKEAKEGAILVADYMDYRDPDPFKEYFEALRGKDKSNDGGLKLEQIRDKAFDHENPVSDNPIFYQNNVKKLQRADLDKYQMMDVRELSDKPKGARVAFTGRAINTIIDQEVMNFWDIKGDPVIVHMNGAYCPLGQRCLIYGVWKQGEEGDYIDLEYMESVDLPG</sequence>
<evidence type="ECO:0008006" key="4">
    <source>
        <dbReference type="Google" id="ProtNLM"/>
    </source>
</evidence>
<keyword evidence="3" id="KW-1185">Reference proteome</keyword>
<dbReference type="Proteomes" id="UP000004736">
    <property type="component" value="Unassembled WGS sequence"/>
</dbReference>
<feature type="chain" id="PRO_5002998518" description="Nucleic acid-binding domain protein" evidence="1">
    <location>
        <begin position="23"/>
        <end position="239"/>
    </location>
</feature>
<evidence type="ECO:0000256" key="1">
    <source>
        <dbReference type="SAM" id="SignalP"/>
    </source>
</evidence>
<evidence type="ECO:0000313" key="2">
    <source>
        <dbReference type="EMBL" id="EEW97565.1"/>
    </source>
</evidence>
<comment type="caution">
    <text evidence="2">The sequence shown here is derived from an EMBL/GenBank/DDBJ whole genome shotgun (WGS) entry which is preliminary data.</text>
</comment>
<dbReference type="OrthoDB" id="3035131at2"/>
<keyword evidence="1" id="KW-0732">Signal</keyword>
<accession>C9LPS9</accession>
<name>C9LPS9_9FIRM</name>
<reference evidence="2" key="1">
    <citation type="submission" date="2009-09" db="EMBL/GenBank/DDBJ databases">
        <authorList>
            <person name="Weinstock G."/>
            <person name="Sodergren E."/>
            <person name="Clifton S."/>
            <person name="Fulton L."/>
            <person name="Fulton B."/>
            <person name="Courtney L."/>
            <person name="Fronick C."/>
            <person name="Harrison M."/>
            <person name="Strong C."/>
            <person name="Farmer C."/>
            <person name="Delahaunty K."/>
            <person name="Markovic C."/>
            <person name="Hall O."/>
            <person name="Minx P."/>
            <person name="Tomlinson C."/>
            <person name="Mitreva M."/>
            <person name="Nelson J."/>
            <person name="Hou S."/>
            <person name="Wollam A."/>
            <person name="Pepin K.H."/>
            <person name="Johnson M."/>
            <person name="Bhonagiri V."/>
            <person name="Nash W.E."/>
            <person name="Warren W."/>
            <person name="Chinwalla A."/>
            <person name="Mardis E.R."/>
            <person name="Wilson R.K."/>
        </authorList>
    </citation>
    <scope>NUCLEOTIDE SEQUENCE [LARGE SCALE GENOMIC DNA]</scope>
    <source>
        <strain evidence="2">DSM 15470</strain>
    </source>
</reference>